<feature type="compositionally biased region" description="Basic and acidic residues" evidence="1">
    <location>
        <begin position="1"/>
        <end position="27"/>
    </location>
</feature>
<feature type="non-terminal residue" evidence="2">
    <location>
        <position position="1"/>
    </location>
</feature>
<dbReference type="EMBL" id="QJQB01000170">
    <property type="protein sequence ID" value="PYA70706.1"/>
    <property type="molecule type" value="Genomic_DNA"/>
</dbReference>
<name>A0ABX5NG84_SERMA</name>
<reference evidence="3" key="1">
    <citation type="submission" date="2018-06" db="EMBL/GenBank/DDBJ databases">
        <title>Serratia marcescens genome sequencing and assembly.</title>
        <authorList>
            <person name="Martins R.C."/>
            <person name="Perdigao-Neto L.V."/>
            <person name="Costa S.F."/>
            <person name="Levin A.S.S."/>
        </authorList>
    </citation>
    <scope>NUCLEOTIDE SEQUENCE [LARGE SCALE GENOMIC DNA]</scope>
    <source>
        <strain evidence="3">1283</strain>
    </source>
</reference>
<dbReference type="Proteomes" id="UP000247823">
    <property type="component" value="Unassembled WGS sequence"/>
</dbReference>
<protein>
    <submittedName>
        <fullName evidence="2">Uncharacterized protein</fullName>
    </submittedName>
</protein>
<sequence>TRDKGQGTRDKGQGTRDKGQGTRDKGQNRINEFMAEGKEWVRKRMKMGWEENETREGYKVVGEKLIEKGAT</sequence>
<reference evidence="2 3" key="2">
    <citation type="submission" date="2018-06" db="EMBL/GenBank/DDBJ databases">
        <title>Serratia marcescens genome sequencing and assembly.</title>
        <authorList>
            <person name="Martins R.C.R."/>
            <person name="Perdigao-Neto L.V."/>
            <person name="Costa S.F."/>
            <person name="Levin A.S.S."/>
        </authorList>
    </citation>
    <scope>NUCLEOTIDE SEQUENCE [LARGE SCALE GENOMIC DNA]</scope>
    <source>
        <strain evidence="2 3">1283</strain>
    </source>
</reference>
<evidence type="ECO:0000313" key="2">
    <source>
        <dbReference type="EMBL" id="PYA70706.1"/>
    </source>
</evidence>
<organism evidence="2 3">
    <name type="scientific">Serratia marcescens</name>
    <dbReference type="NCBI Taxonomy" id="615"/>
    <lineage>
        <taxon>Bacteria</taxon>
        <taxon>Pseudomonadati</taxon>
        <taxon>Pseudomonadota</taxon>
        <taxon>Gammaproteobacteria</taxon>
        <taxon>Enterobacterales</taxon>
        <taxon>Yersiniaceae</taxon>
        <taxon>Serratia</taxon>
    </lineage>
</organism>
<dbReference type="RefSeq" id="WP_220035745.1">
    <property type="nucleotide sequence ID" value="NZ_QJQB01000170.1"/>
</dbReference>
<evidence type="ECO:0000256" key="1">
    <source>
        <dbReference type="SAM" id="MobiDB-lite"/>
    </source>
</evidence>
<comment type="caution">
    <text evidence="2">The sequence shown here is derived from an EMBL/GenBank/DDBJ whole genome shotgun (WGS) entry which is preliminary data.</text>
</comment>
<accession>A0ABX5NG84</accession>
<feature type="region of interest" description="Disordered" evidence="1">
    <location>
        <begin position="1"/>
        <end position="30"/>
    </location>
</feature>
<proteinExistence type="predicted"/>
<evidence type="ECO:0000313" key="3">
    <source>
        <dbReference type="Proteomes" id="UP000247823"/>
    </source>
</evidence>
<keyword evidence="3" id="KW-1185">Reference proteome</keyword>
<gene>
    <name evidence="2" type="ORF">DMW51_07635</name>
</gene>